<evidence type="ECO:0000256" key="1">
    <source>
        <dbReference type="ARBA" id="ARBA00001971"/>
    </source>
</evidence>
<reference evidence="8 9" key="1">
    <citation type="journal article" date="2023" name="bioRxiv">
        <title>High-quality genome assemblies of four members of thePodospora anserinaspecies complex.</title>
        <authorList>
            <person name="Ament-Velasquez S.L."/>
            <person name="Vogan A.A."/>
            <person name="Wallerman O."/>
            <person name="Hartmann F."/>
            <person name="Gautier V."/>
            <person name="Silar P."/>
            <person name="Giraud T."/>
            <person name="Johannesson H."/>
        </authorList>
    </citation>
    <scope>NUCLEOTIDE SEQUENCE [LARGE SCALE GENOMIC DNA]</scope>
    <source>
        <strain evidence="8 9">CBS 415.72m</strain>
    </source>
</reference>
<dbReference type="PANTHER" id="PTHR24305">
    <property type="entry name" value="CYTOCHROME P450"/>
    <property type="match status" value="1"/>
</dbReference>
<dbReference type="Pfam" id="PF00067">
    <property type="entry name" value="p450"/>
    <property type="match status" value="1"/>
</dbReference>
<evidence type="ECO:0000256" key="4">
    <source>
        <dbReference type="ARBA" id="ARBA00022723"/>
    </source>
</evidence>
<dbReference type="PROSITE" id="PS00086">
    <property type="entry name" value="CYTOCHROME_P450"/>
    <property type="match status" value="1"/>
</dbReference>
<dbReference type="Gene3D" id="1.10.630.10">
    <property type="entry name" value="Cytochrome P450"/>
    <property type="match status" value="1"/>
</dbReference>
<feature type="chain" id="PRO_5046183746" description="Cytochrome P450 E-class, group I" evidence="7">
    <location>
        <begin position="26"/>
        <end position="509"/>
    </location>
</feature>
<keyword evidence="7" id="KW-0732">Signal</keyword>
<evidence type="ECO:0000313" key="8">
    <source>
        <dbReference type="EMBL" id="KAK4655316.1"/>
    </source>
</evidence>
<keyword evidence="3 6" id="KW-0349">Heme</keyword>
<evidence type="ECO:0000256" key="3">
    <source>
        <dbReference type="ARBA" id="ARBA00022617"/>
    </source>
</evidence>
<keyword evidence="9" id="KW-1185">Reference proteome</keyword>
<dbReference type="PANTHER" id="PTHR24305:SF232">
    <property type="entry name" value="P450, PUTATIVE (EUROFUNG)-RELATED"/>
    <property type="match status" value="1"/>
</dbReference>
<feature type="signal peptide" evidence="7">
    <location>
        <begin position="1"/>
        <end position="25"/>
    </location>
</feature>
<dbReference type="InterPro" id="IPR001128">
    <property type="entry name" value="Cyt_P450"/>
</dbReference>
<keyword evidence="6" id="KW-0503">Monooxygenase</keyword>
<evidence type="ECO:0000256" key="7">
    <source>
        <dbReference type="SAM" id="SignalP"/>
    </source>
</evidence>
<accession>A0ABR0GI38</accession>
<keyword evidence="5 6" id="KW-0408">Iron</keyword>
<dbReference type="Proteomes" id="UP001323405">
    <property type="component" value="Unassembled WGS sequence"/>
</dbReference>
<dbReference type="CDD" id="cd11060">
    <property type="entry name" value="CYP57A1-like"/>
    <property type="match status" value="1"/>
</dbReference>
<evidence type="ECO:0008006" key="10">
    <source>
        <dbReference type="Google" id="ProtNLM"/>
    </source>
</evidence>
<dbReference type="PRINTS" id="PR00463">
    <property type="entry name" value="EP450I"/>
</dbReference>
<dbReference type="RefSeq" id="XP_062744291.1">
    <property type="nucleotide sequence ID" value="XM_062888393.1"/>
</dbReference>
<proteinExistence type="inferred from homology"/>
<keyword evidence="6" id="KW-0560">Oxidoreductase</keyword>
<evidence type="ECO:0000256" key="2">
    <source>
        <dbReference type="ARBA" id="ARBA00010617"/>
    </source>
</evidence>
<keyword evidence="4 6" id="KW-0479">Metal-binding</keyword>
<dbReference type="PRINTS" id="PR00385">
    <property type="entry name" value="P450"/>
</dbReference>
<dbReference type="EMBL" id="JAFFHA010000005">
    <property type="protein sequence ID" value="KAK4655316.1"/>
    <property type="molecule type" value="Genomic_DNA"/>
</dbReference>
<dbReference type="SUPFAM" id="SSF48264">
    <property type="entry name" value="Cytochrome P450"/>
    <property type="match status" value="1"/>
</dbReference>
<comment type="similarity">
    <text evidence="2 6">Belongs to the cytochrome P450 family.</text>
</comment>
<dbReference type="InterPro" id="IPR036396">
    <property type="entry name" value="Cyt_P450_sf"/>
</dbReference>
<name>A0ABR0GI38_9PEZI</name>
<sequence>MLSPTQLLLLPPTLLLCLVIRRILTNFFFHPLSSFPAPFYTRLTSLPLAVLSLLGREPEFLHYLTKKYPPSTRAILITPTLLFFPHASSLKPIYWSPTHNHKGSLYGTGALGPTSLFSTIPAEDHKSLRKSLGGAHWSVSYLKTFQEPRIDNLVTFFVNQLSLLPPDHEPFQMGEKLAQFAADVMTLLVFGKPWGFIAHDRDERRLLSAFRESLPMFAFAARCNSFRDLILSSPWIRGLIMPKVDDKTGSGYLASQAKLAVAQREQEREQGIGGEGKMRDYLDYTLDARDGNGKPLTRAQKEAHATLLIQAGADTTGSGLGAVLRLMLEHGECMKKARREIEVADEKGLLSTPVLYEETKQHLPYFVACIKEGLRVNPPAPNLFGRIILEKGGTVIDGVHVPQGAEVCSNPYVVGRDPELYGPDAEAFEPERWLNGNEKRQAEMEAANFVFSMGPRVCLGKEIAMMEMYKVLPEIVRRFDFEVVSAGKYVDRGGVACNKDFMVRVRRRA</sequence>
<gene>
    <name evidence="8" type="ORF">QC762_300850</name>
</gene>
<comment type="caution">
    <text evidence="8">The sequence shown here is derived from an EMBL/GenBank/DDBJ whole genome shotgun (WGS) entry which is preliminary data.</text>
</comment>
<organism evidence="8 9">
    <name type="scientific">Podospora pseudocomata</name>
    <dbReference type="NCBI Taxonomy" id="2093779"/>
    <lineage>
        <taxon>Eukaryota</taxon>
        <taxon>Fungi</taxon>
        <taxon>Dikarya</taxon>
        <taxon>Ascomycota</taxon>
        <taxon>Pezizomycotina</taxon>
        <taxon>Sordariomycetes</taxon>
        <taxon>Sordariomycetidae</taxon>
        <taxon>Sordariales</taxon>
        <taxon>Podosporaceae</taxon>
        <taxon>Podospora</taxon>
    </lineage>
</organism>
<dbReference type="InterPro" id="IPR017972">
    <property type="entry name" value="Cyt_P450_CS"/>
</dbReference>
<dbReference type="GeneID" id="87908300"/>
<dbReference type="InterPro" id="IPR050121">
    <property type="entry name" value="Cytochrome_P450_monoxygenase"/>
</dbReference>
<evidence type="ECO:0000313" key="9">
    <source>
        <dbReference type="Proteomes" id="UP001323405"/>
    </source>
</evidence>
<comment type="cofactor">
    <cofactor evidence="1">
        <name>heme</name>
        <dbReference type="ChEBI" id="CHEBI:30413"/>
    </cofactor>
</comment>
<evidence type="ECO:0000256" key="6">
    <source>
        <dbReference type="RuleBase" id="RU000461"/>
    </source>
</evidence>
<evidence type="ECO:0000256" key="5">
    <source>
        <dbReference type="ARBA" id="ARBA00023004"/>
    </source>
</evidence>
<dbReference type="InterPro" id="IPR002401">
    <property type="entry name" value="Cyt_P450_E_grp-I"/>
</dbReference>
<protein>
    <recommendedName>
        <fullName evidence="10">Cytochrome P450 E-class, group I</fullName>
    </recommendedName>
</protein>